<dbReference type="EMBL" id="CP003607">
    <property type="protein sequence ID" value="AFY81831.1"/>
    <property type="molecule type" value="Genomic_DNA"/>
</dbReference>
<proteinExistence type="predicted"/>
<gene>
    <name evidence="2" type="ORF">Oscil6304_2197</name>
</gene>
<dbReference type="PATRIC" id="fig|56110.3.peg.2599"/>
<dbReference type="CDD" id="cd06260">
    <property type="entry name" value="DUF820-like"/>
    <property type="match status" value="1"/>
</dbReference>
<dbReference type="HOGENOM" id="CLU_076312_5_0_3"/>
<dbReference type="AlphaFoldDB" id="K9TI72"/>
<dbReference type="eggNOG" id="COG4636">
    <property type="taxonomic scope" value="Bacteria"/>
</dbReference>
<dbReference type="InterPro" id="IPR012296">
    <property type="entry name" value="Nuclease_put_TT1808"/>
</dbReference>
<accession>K9TI72</accession>
<sequence>MSKQIITQTLTKPISFDEFVAWYPENAACKYELHNGRIVEMPLGTGAHSNITGFITGELHLEIKRLKLPYSIPGDCLLKPLEDESGYQPDIIVLDREQLSNEPRWQKESIITLGSSVRLLVKLVNTNWHKDYLRKAGDYESMEIPEYWIVDYLGLGGRRFIGSSKPPTISVFHLVDGEYDVRQFRDDERVESLAFPELQLTAAQIFQA</sequence>
<evidence type="ECO:0000313" key="3">
    <source>
        <dbReference type="Proteomes" id="UP000010367"/>
    </source>
</evidence>
<dbReference type="PANTHER" id="PTHR34107">
    <property type="entry name" value="SLL0198 PROTEIN-RELATED"/>
    <property type="match status" value="1"/>
</dbReference>
<dbReference type="SUPFAM" id="SSF52980">
    <property type="entry name" value="Restriction endonuclease-like"/>
    <property type="match status" value="1"/>
</dbReference>
<dbReference type="RefSeq" id="WP_015148474.1">
    <property type="nucleotide sequence ID" value="NC_019693.1"/>
</dbReference>
<dbReference type="Pfam" id="PF05685">
    <property type="entry name" value="Uma2"/>
    <property type="match status" value="1"/>
</dbReference>
<dbReference type="Gene3D" id="3.90.1570.10">
    <property type="entry name" value="tt1808, chain A"/>
    <property type="match status" value="1"/>
</dbReference>
<dbReference type="KEGG" id="oac:Oscil6304_2197"/>
<reference evidence="2 3" key="1">
    <citation type="submission" date="2012-06" db="EMBL/GenBank/DDBJ databases">
        <title>Finished chromosome of genome of Oscillatoria acuminata PCC 6304.</title>
        <authorList>
            <consortium name="US DOE Joint Genome Institute"/>
            <person name="Gugger M."/>
            <person name="Coursin T."/>
            <person name="Rippka R."/>
            <person name="Tandeau De Marsac N."/>
            <person name="Huntemann M."/>
            <person name="Wei C.-L."/>
            <person name="Han J."/>
            <person name="Detter J.C."/>
            <person name="Han C."/>
            <person name="Tapia R."/>
            <person name="Davenport K."/>
            <person name="Daligault H."/>
            <person name="Erkkila T."/>
            <person name="Gu W."/>
            <person name="Munk A.C.C."/>
            <person name="Teshima H."/>
            <person name="Xu Y."/>
            <person name="Chain P."/>
            <person name="Chen A."/>
            <person name="Krypides N."/>
            <person name="Mavromatis K."/>
            <person name="Markowitz V."/>
            <person name="Szeto E."/>
            <person name="Ivanova N."/>
            <person name="Mikhailova N."/>
            <person name="Ovchinnikova G."/>
            <person name="Pagani I."/>
            <person name="Pati A."/>
            <person name="Goodwin L."/>
            <person name="Peters L."/>
            <person name="Pitluck S."/>
            <person name="Woyke T."/>
            <person name="Kerfeld C."/>
        </authorList>
    </citation>
    <scope>NUCLEOTIDE SEQUENCE [LARGE SCALE GENOMIC DNA]</scope>
    <source>
        <strain evidence="2 3">PCC 6304</strain>
    </source>
</reference>
<organism evidence="2 3">
    <name type="scientific">Oscillatoria acuminata PCC 6304</name>
    <dbReference type="NCBI Taxonomy" id="56110"/>
    <lineage>
        <taxon>Bacteria</taxon>
        <taxon>Bacillati</taxon>
        <taxon>Cyanobacteriota</taxon>
        <taxon>Cyanophyceae</taxon>
        <taxon>Oscillatoriophycideae</taxon>
        <taxon>Oscillatoriales</taxon>
        <taxon>Oscillatoriaceae</taxon>
        <taxon>Oscillatoria</taxon>
    </lineage>
</organism>
<dbReference type="InterPro" id="IPR011335">
    <property type="entry name" value="Restrct_endonuc-II-like"/>
</dbReference>
<dbReference type="Proteomes" id="UP000010367">
    <property type="component" value="Chromosome"/>
</dbReference>
<dbReference type="InterPro" id="IPR008538">
    <property type="entry name" value="Uma2"/>
</dbReference>
<keyword evidence="3" id="KW-1185">Reference proteome</keyword>
<feature type="domain" description="Putative restriction endonuclease" evidence="1">
    <location>
        <begin position="16"/>
        <end position="202"/>
    </location>
</feature>
<dbReference type="InParanoid" id="K9TI72"/>
<name>K9TI72_9CYAN</name>
<protein>
    <recommendedName>
        <fullName evidence="1">Putative restriction endonuclease domain-containing protein</fullName>
    </recommendedName>
</protein>
<evidence type="ECO:0000313" key="2">
    <source>
        <dbReference type="EMBL" id="AFY81831.1"/>
    </source>
</evidence>
<dbReference type="STRING" id="56110.Oscil6304_2197"/>
<dbReference type="PANTHER" id="PTHR34107:SF2">
    <property type="entry name" value="SLL0888 PROTEIN"/>
    <property type="match status" value="1"/>
</dbReference>
<evidence type="ECO:0000259" key="1">
    <source>
        <dbReference type="Pfam" id="PF05685"/>
    </source>
</evidence>